<organism evidence="6 7">
    <name type="scientific">Megasphaera stantonii</name>
    <dbReference type="NCBI Taxonomy" id="2144175"/>
    <lineage>
        <taxon>Bacteria</taxon>
        <taxon>Bacillati</taxon>
        <taxon>Bacillota</taxon>
        <taxon>Negativicutes</taxon>
        <taxon>Veillonellales</taxon>
        <taxon>Veillonellaceae</taxon>
        <taxon>Megasphaera</taxon>
    </lineage>
</organism>
<evidence type="ECO:0000313" key="6">
    <source>
        <dbReference type="EMBL" id="AXL21442.1"/>
    </source>
</evidence>
<evidence type="ECO:0000256" key="3">
    <source>
        <dbReference type="ARBA" id="ARBA00022801"/>
    </source>
</evidence>
<dbReference type="Pfam" id="PF00753">
    <property type="entry name" value="Lactamase_B"/>
    <property type="match status" value="1"/>
</dbReference>
<dbReference type="AlphaFoldDB" id="A0A346AZZ9"/>
<evidence type="ECO:0000259" key="5">
    <source>
        <dbReference type="SMART" id="SM00849"/>
    </source>
</evidence>
<dbReference type="PANTHER" id="PTHR46233">
    <property type="entry name" value="HYDROXYACYLGLUTATHIONE HYDROLASE GLOC"/>
    <property type="match status" value="1"/>
</dbReference>
<dbReference type="Proteomes" id="UP000254337">
    <property type="component" value="Chromosome"/>
</dbReference>
<dbReference type="CDD" id="cd06262">
    <property type="entry name" value="metallo-hydrolase-like_MBL-fold"/>
    <property type="match status" value="1"/>
</dbReference>
<dbReference type="SUPFAM" id="SSF56281">
    <property type="entry name" value="Metallo-hydrolase/oxidoreductase"/>
    <property type="match status" value="1"/>
</dbReference>
<feature type="domain" description="Metallo-beta-lactamase" evidence="5">
    <location>
        <begin position="19"/>
        <end position="210"/>
    </location>
</feature>
<dbReference type="SMART" id="SM00849">
    <property type="entry name" value="Lactamase_B"/>
    <property type="match status" value="1"/>
</dbReference>
<keyword evidence="4" id="KW-0862">Zinc</keyword>
<dbReference type="InterPro" id="IPR051453">
    <property type="entry name" value="MBL_Glyoxalase_II"/>
</dbReference>
<reference evidence="6 7" key="1">
    <citation type="submission" date="2018-05" db="EMBL/GenBank/DDBJ databases">
        <title>Complete genome sequence of Megasphaera sp. AJH120T, isolated from the ceca of a chicken.</title>
        <authorList>
            <person name="Maki J."/>
            <person name="Looft T."/>
        </authorList>
    </citation>
    <scope>NUCLEOTIDE SEQUENCE [LARGE SCALE GENOMIC DNA]</scope>
    <source>
        <strain evidence="6 7">AJH120</strain>
    </source>
</reference>
<evidence type="ECO:0000313" key="7">
    <source>
        <dbReference type="Proteomes" id="UP000254337"/>
    </source>
</evidence>
<keyword evidence="2" id="KW-0479">Metal-binding</keyword>
<dbReference type="PANTHER" id="PTHR46233:SF3">
    <property type="entry name" value="HYDROXYACYLGLUTATHIONE HYDROLASE GLOC"/>
    <property type="match status" value="1"/>
</dbReference>
<dbReference type="OrthoDB" id="9802248at2"/>
<accession>A0A346AZZ9</accession>
<dbReference type="EMBL" id="CP029462">
    <property type="protein sequence ID" value="AXL21442.1"/>
    <property type="molecule type" value="Genomic_DNA"/>
</dbReference>
<evidence type="ECO:0000256" key="4">
    <source>
        <dbReference type="ARBA" id="ARBA00022833"/>
    </source>
</evidence>
<dbReference type="Gene3D" id="3.60.15.10">
    <property type="entry name" value="Ribonuclease Z/Hydroxyacylglutathione hydrolase-like"/>
    <property type="match status" value="1"/>
</dbReference>
<dbReference type="GO" id="GO:0016787">
    <property type="term" value="F:hydrolase activity"/>
    <property type="evidence" value="ECO:0007669"/>
    <property type="project" value="UniProtKB-KW"/>
</dbReference>
<dbReference type="InterPro" id="IPR001279">
    <property type="entry name" value="Metallo-B-lactamas"/>
</dbReference>
<gene>
    <name evidence="6" type="ORF">DKB62_07630</name>
</gene>
<evidence type="ECO:0000256" key="2">
    <source>
        <dbReference type="ARBA" id="ARBA00022723"/>
    </source>
</evidence>
<evidence type="ECO:0000256" key="1">
    <source>
        <dbReference type="ARBA" id="ARBA00001947"/>
    </source>
</evidence>
<keyword evidence="3 6" id="KW-0378">Hydrolase</keyword>
<dbReference type="RefSeq" id="WP_107195333.1">
    <property type="nucleotide sequence ID" value="NZ_CP029462.1"/>
</dbReference>
<sequence length="226" mass="25083">MESTFKLPEPACLVDPLTESNCYIFTSGSSALLIDPNNADLINTYAAEHHIVPEYVLLTHEHCDHIAGLNDLRSRWTLSVVASKKCSDGIQNTKMNMTRIMESYLYFKSGGKLHVSYPKFTCQAADIVFDAPVYDFVWKGHSFRCIAAPGHTPGSICIVADDALLFSGDYFIPGEEVITRLPGGDDEAYQTVGKDVLRSLPTPIWTYPGHGLPFMLTQEVKKQYGL</sequence>
<keyword evidence="7" id="KW-1185">Reference proteome</keyword>
<comment type="cofactor">
    <cofactor evidence="1">
        <name>Zn(2+)</name>
        <dbReference type="ChEBI" id="CHEBI:29105"/>
    </cofactor>
</comment>
<protein>
    <submittedName>
        <fullName evidence="6">MBL fold metallo-hydrolase</fullName>
    </submittedName>
</protein>
<name>A0A346AZZ9_9FIRM</name>
<proteinExistence type="predicted"/>
<dbReference type="InterPro" id="IPR036866">
    <property type="entry name" value="RibonucZ/Hydroxyglut_hydro"/>
</dbReference>
<dbReference type="GO" id="GO:0046872">
    <property type="term" value="F:metal ion binding"/>
    <property type="evidence" value="ECO:0007669"/>
    <property type="project" value="UniProtKB-KW"/>
</dbReference>
<dbReference type="KEGG" id="meg:DKB62_07630"/>